<dbReference type="KEGG" id="sper:EW093_11250"/>
<dbReference type="PROSITE" id="PS51257">
    <property type="entry name" value="PROKAR_LIPOPROTEIN"/>
    <property type="match status" value="1"/>
</dbReference>
<keyword evidence="3" id="KW-1185">Reference proteome</keyword>
<accession>A0A5C1QEZ9</accession>
<feature type="signal peptide" evidence="1">
    <location>
        <begin position="1"/>
        <end position="24"/>
    </location>
</feature>
<dbReference type="EMBL" id="CP035807">
    <property type="protein sequence ID" value="QEN05264.1"/>
    <property type="molecule type" value="Genomic_DNA"/>
</dbReference>
<keyword evidence="1" id="KW-0732">Signal</keyword>
<gene>
    <name evidence="2" type="ORF">EW093_11250</name>
</gene>
<reference evidence="2 3" key="1">
    <citation type="submission" date="2019-02" db="EMBL/GenBank/DDBJ databases">
        <authorList>
            <person name="Fomenkov A."/>
            <person name="Dubinina G."/>
            <person name="Grabovich M."/>
            <person name="Vincze T."/>
            <person name="Roberts R.J."/>
        </authorList>
    </citation>
    <scope>NUCLEOTIDE SEQUENCE [LARGE SCALE GENOMIC DNA]</scope>
    <source>
        <strain evidence="2 3">P</strain>
    </source>
</reference>
<protein>
    <submittedName>
        <fullName evidence="2">Uncharacterized protein</fullName>
    </submittedName>
</protein>
<evidence type="ECO:0000256" key="1">
    <source>
        <dbReference type="SAM" id="SignalP"/>
    </source>
</evidence>
<name>A0A5C1QEZ9_9SPIO</name>
<proteinExistence type="predicted"/>
<dbReference type="OrthoDB" id="9180224at2"/>
<evidence type="ECO:0000313" key="3">
    <source>
        <dbReference type="Proteomes" id="UP000323824"/>
    </source>
</evidence>
<sequence length="230" mass="26070">MINKLKKIAIISLALLIFSGCTTTKSETAENYEPNILDVYGTYEAGEYVNKYYGFKLDIPESYTIHDDETKRYVEELGSQVFDVDGESSVDIQEIMAVQTYNILLASKYAFGEPVEENILFQLISENLTYSPGVENGEDYLWHVKKLLKEGGLNIIDESETATETINGVEFYTYSYGMVIQGSTIYQNWFCKKVNDHMVCFALSSVTDEGYAELYSILNTLELLDQTSIN</sequence>
<organism evidence="2 3">
    <name type="scientific">Thiospirochaeta perfilievii</name>
    <dbReference type="NCBI Taxonomy" id="252967"/>
    <lineage>
        <taxon>Bacteria</taxon>
        <taxon>Pseudomonadati</taxon>
        <taxon>Spirochaetota</taxon>
        <taxon>Spirochaetia</taxon>
        <taxon>Spirochaetales</taxon>
        <taxon>Spirochaetaceae</taxon>
        <taxon>Thiospirochaeta</taxon>
    </lineage>
</organism>
<reference evidence="2 3" key="2">
    <citation type="submission" date="2019-09" db="EMBL/GenBank/DDBJ databases">
        <title>Complete Genome Sequence and Methylome Analysis of free living Spirochaetas.</title>
        <authorList>
            <person name="Leshcheva N."/>
            <person name="Mikheeva N."/>
        </authorList>
    </citation>
    <scope>NUCLEOTIDE SEQUENCE [LARGE SCALE GENOMIC DNA]</scope>
    <source>
        <strain evidence="2 3">P</strain>
    </source>
</reference>
<dbReference type="AlphaFoldDB" id="A0A5C1QEZ9"/>
<dbReference type="RefSeq" id="WP_149568502.1">
    <property type="nucleotide sequence ID" value="NZ_CP035807.1"/>
</dbReference>
<evidence type="ECO:0000313" key="2">
    <source>
        <dbReference type="EMBL" id="QEN05264.1"/>
    </source>
</evidence>
<feature type="chain" id="PRO_5022823870" evidence="1">
    <location>
        <begin position="25"/>
        <end position="230"/>
    </location>
</feature>
<dbReference type="Proteomes" id="UP000323824">
    <property type="component" value="Chromosome"/>
</dbReference>